<dbReference type="EMBL" id="JBHLXG010000010">
    <property type="protein sequence ID" value="MFC0227303.1"/>
    <property type="molecule type" value="Genomic_DNA"/>
</dbReference>
<evidence type="ECO:0000256" key="1">
    <source>
        <dbReference type="ARBA" id="ARBA00022630"/>
    </source>
</evidence>
<dbReference type="Proteomes" id="UP001589792">
    <property type="component" value="Unassembled WGS sequence"/>
</dbReference>
<keyword evidence="1" id="KW-0285">Flavoprotein</keyword>
<keyword evidence="2" id="KW-0288">FMN</keyword>
<protein>
    <submittedName>
        <fullName evidence="4">NAD(P)H-dependent flavin oxidoreductase</fullName>
        <ecNumber evidence="4">1.13.12.-</ecNumber>
    </submittedName>
</protein>
<dbReference type="PANTHER" id="PTHR32332">
    <property type="entry name" value="2-NITROPROPANE DIOXYGENASE"/>
    <property type="match status" value="1"/>
</dbReference>
<accession>A0ABV6EEN2</accession>
<keyword evidence="5" id="KW-1185">Reference proteome</keyword>
<dbReference type="SUPFAM" id="SSF51412">
    <property type="entry name" value="Inosine monophosphate dehydrogenase (IMPDH)"/>
    <property type="match status" value="1"/>
</dbReference>
<dbReference type="EC" id="1.13.12.-" evidence="4"/>
<proteinExistence type="predicted"/>
<dbReference type="GO" id="GO:0016491">
    <property type="term" value="F:oxidoreductase activity"/>
    <property type="evidence" value="ECO:0007669"/>
    <property type="project" value="UniProtKB-KW"/>
</dbReference>
<dbReference type="InterPro" id="IPR004136">
    <property type="entry name" value="NMO"/>
</dbReference>
<evidence type="ECO:0000256" key="3">
    <source>
        <dbReference type="ARBA" id="ARBA00023002"/>
    </source>
</evidence>
<reference evidence="4 5" key="1">
    <citation type="submission" date="2024-09" db="EMBL/GenBank/DDBJ databases">
        <authorList>
            <person name="Sun Q."/>
            <person name="Mori K."/>
        </authorList>
    </citation>
    <scope>NUCLEOTIDE SEQUENCE [LARGE SCALE GENOMIC DNA]</scope>
    <source>
        <strain evidence="4 5">CCM 8626</strain>
    </source>
</reference>
<dbReference type="CDD" id="cd04730">
    <property type="entry name" value="NPD_like"/>
    <property type="match status" value="1"/>
</dbReference>
<evidence type="ECO:0000313" key="4">
    <source>
        <dbReference type="EMBL" id="MFC0227303.1"/>
    </source>
</evidence>
<keyword evidence="3 4" id="KW-0560">Oxidoreductase</keyword>
<comment type="caution">
    <text evidence="4">The sequence shown here is derived from an EMBL/GenBank/DDBJ whole genome shotgun (WGS) entry which is preliminary data.</text>
</comment>
<dbReference type="InterPro" id="IPR013785">
    <property type="entry name" value="Aldolase_TIM"/>
</dbReference>
<evidence type="ECO:0000256" key="2">
    <source>
        <dbReference type="ARBA" id="ARBA00022643"/>
    </source>
</evidence>
<gene>
    <name evidence="4" type="ORF">ACFFJ3_12435</name>
</gene>
<dbReference type="RefSeq" id="WP_380675727.1">
    <property type="nucleotide sequence ID" value="NZ_CP173186.1"/>
</dbReference>
<dbReference type="Gene3D" id="3.20.20.70">
    <property type="entry name" value="Aldolase class I"/>
    <property type="match status" value="1"/>
</dbReference>
<organism evidence="4 5">
    <name type="scientific">Serratia aquatilis</name>
    <dbReference type="NCBI Taxonomy" id="1737515"/>
    <lineage>
        <taxon>Bacteria</taxon>
        <taxon>Pseudomonadati</taxon>
        <taxon>Pseudomonadota</taxon>
        <taxon>Gammaproteobacteria</taxon>
        <taxon>Enterobacterales</taxon>
        <taxon>Yersiniaceae</taxon>
        <taxon>Serratia</taxon>
    </lineage>
</organism>
<dbReference type="PANTHER" id="PTHR32332:SF20">
    <property type="entry name" value="2-NITROPROPANE DIOXYGENASE-LIKE PROTEIN"/>
    <property type="match status" value="1"/>
</dbReference>
<sequence>MRLQKLLGIETPVIQASMVWLNSAELAAAVSNAGGLGVLGPNAGRKNANGGIASTVEDFRQEIKKTRQLTHKPFAINYLLPIEGVEISFQYAEPLLEVILQEKVNIVITSGKDITKGERYIKRLKEAGVIVIHREISPTVANSILAEKMGVDAIIVTGHEAGGHLSEHRISTLTLLPQVTDAVKIPVIAAGGIYNQKTAKAARAMGAAGVYVGTRFITTFESPASLNTKQAIVNVLSQELVEINTPAGDVRVIATESILAGRGDSEVGIIKKGMLDGDHLNGVITVSESAGGIEEIRSAKDVVCELSFAFA</sequence>
<evidence type="ECO:0000313" key="5">
    <source>
        <dbReference type="Proteomes" id="UP001589792"/>
    </source>
</evidence>
<dbReference type="Pfam" id="PF03060">
    <property type="entry name" value="NMO"/>
    <property type="match status" value="1"/>
</dbReference>
<name>A0ABV6EEN2_9GAMM</name>